<dbReference type="PANTHER" id="PTHR43135:SF3">
    <property type="entry name" value="ALPHA-D-RIBOSE 1-METHYLPHOSPHONATE 5-TRIPHOSPHATE DIPHOSPHATASE"/>
    <property type="match status" value="1"/>
</dbReference>
<dbReference type="InterPro" id="IPR051781">
    <property type="entry name" value="Metallo-dep_Hydrolase"/>
</dbReference>
<dbReference type="SUPFAM" id="SSF51556">
    <property type="entry name" value="Metallo-dependent hydrolases"/>
    <property type="match status" value="1"/>
</dbReference>
<feature type="domain" description="Amidohydrolase 3" evidence="1">
    <location>
        <begin position="54"/>
        <end position="501"/>
    </location>
</feature>
<dbReference type="Gene3D" id="3.20.20.140">
    <property type="entry name" value="Metal-dependent hydrolases"/>
    <property type="match status" value="2"/>
</dbReference>
<accession>A0A9D1YS78</accession>
<sequence length="527" mass="55295">MTASAARTRTAFVGGLVADGTGAGLQRADVLVSGETVEAIVPAEQRPRGGYDADTVDCTDRVVAPGFVDIHCHSDLSLIAYPGNDSRVGQGITTEVVGNCGMSPAPSGGDRAGLRRVISTIDVVPGLDWDWAEVDGWRAALENTPIATNVALQIGHGAARFAVAGEAGISITGAELDRIESELHRAMEAGCVGVSLGLMYAPGEGAAAEELARVAQVVARHDGVLSVHMRDYRAASLISAIEEVARPARDAGARVQISHLRSIGEGTSFRDVLSHIEKLRREQDIAADAYPYVHGHTTLLQLLPSEIRAQGPSAILAAAEADTTGVASMFRASGYEPDAIIVMKAAARPAAAGVSLSDVDEDPWVWLTSLLVDCSGDVDVAVESGNWADVDLAMRTPWISIASDGTALGYEHRASVAHPRSWGAFPAAYRRMRDAGVAAGEAVKRMTNGPAERARITARIEPGRRADITVFDDARFDSAATFAAPAAQATGLDHVMTGGSLVLHDGKRTTARPGEVLTKQTQEAAYV</sequence>
<dbReference type="GO" id="GO:0016810">
    <property type="term" value="F:hydrolase activity, acting on carbon-nitrogen (but not peptide) bonds"/>
    <property type="evidence" value="ECO:0007669"/>
    <property type="project" value="InterPro"/>
</dbReference>
<gene>
    <name evidence="2" type="ORF">H9830_01005</name>
</gene>
<dbReference type="PANTHER" id="PTHR43135">
    <property type="entry name" value="ALPHA-D-RIBOSE 1-METHYLPHOSPHONATE 5-TRIPHOSPHATE DIPHOSPHATASE"/>
    <property type="match status" value="1"/>
</dbReference>
<dbReference type="Pfam" id="PF07969">
    <property type="entry name" value="Amidohydro_3"/>
    <property type="match status" value="1"/>
</dbReference>
<reference evidence="2" key="2">
    <citation type="submission" date="2021-04" db="EMBL/GenBank/DDBJ databases">
        <authorList>
            <person name="Gilroy R."/>
        </authorList>
    </citation>
    <scope>NUCLEOTIDE SEQUENCE</scope>
    <source>
        <strain evidence="2">ChiGjej1B1-98</strain>
    </source>
</reference>
<dbReference type="AlphaFoldDB" id="A0A9D1YS78"/>
<evidence type="ECO:0000313" key="2">
    <source>
        <dbReference type="EMBL" id="HIY64839.1"/>
    </source>
</evidence>
<dbReference type="Proteomes" id="UP000824005">
    <property type="component" value="Unassembled WGS sequence"/>
</dbReference>
<dbReference type="EMBL" id="DXDC01000027">
    <property type="protein sequence ID" value="HIY64839.1"/>
    <property type="molecule type" value="Genomic_DNA"/>
</dbReference>
<organism evidence="2 3">
    <name type="scientific">Candidatus Agrococcus pullicola</name>
    <dbReference type="NCBI Taxonomy" id="2838429"/>
    <lineage>
        <taxon>Bacteria</taxon>
        <taxon>Bacillati</taxon>
        <taxon>Actinomycetota</taxon>
        <taxon>Actinomycetes</taxon>
        <taxon>Micrococcales</taxon>
        <taxon>Microbacteriaceae</taxon>
        <taxon>Agrococcus</taxon>
    </lineage>
</organism>
<evidence type="ECO:0000259" key="1">
    <source>
        <dbReference type="Pfam" id="PF07969"/>
    </source>
</evidence>
<comment type="caution">
    <text evidence="2">The sequence shown here is derived from an EMBL/GenBank/DDBJ whole genome shotgun (WGS) entry which is preliminary data.</text>
</comment>
<dbReference type="InterPro" id="IPR011059">
    <property type="entry name" value="Metal-dep_hydrolase_composite"/>
</dbReference>
<proteinExistence type="predicted"/>
<dbReference type="InterPro" id="IPR032466">
    <property type="entry name" value="Metal_Hydrolase"/>
</dbReference>
<reference evidence="2" key="1">
    <citation type="journal article" date="2021" name="PeerJ">
        <title>Extensive microbial diversity within the chicken gut microbiome revealed by metagenomics and culture.</title>
        <authorList>
            <person name="Gilroy R."/>
            <person name="Ravi A."/>
            <person name="Getino M."/>
            <person name="Pursley I."/>
            <person name="Horton D.L."/>
            <person name="Alikhan N.F."/>
            <person name="Baker D."/>
            <person name="Gharbi K."/>
            <person name="Hall N."/>
            <person name="Watson M."/>
            <person name="Adriaenssens E.M."/>
            <person name="Foster-Nyarko E."/>
            <person name="Jarju S."/>
            <person name="Secka A."/>
            <person name="Antonio M."/>
            <person name="Oren A."/>
            <person name="Chaudhuri R.R."/>
            <person name="La Ragione R."/>
            <person name="Hildebrand F."/>
            <person name="Pallen M.J."/>
        </authorList>
    </citation>
    <scope>NUCLEOTIDE SEQUENCE</scope>
    <source>
        <strain evidence="2">ChiGjej1B1-98</strain>
    </source>
</reference>
<evidence type="ECO:0000313" key="3">
    <source>
        <dbReference type="Proteomes" id="UP000824005"/>
    </source>
</evidence>
<dbReference type="SUPFAM" id="SSF51338">
    <property type="entry name" value="Composite domain of metallo-dependent hydrolases"/>
    <property type="match status" value="1"/>
</dbReference>
<name>A0A9D1YS78_9MICO</name>
<dbReference type="InterPro" id="IPR013108">
    <property type="entry name" value="Amidohydro_3"/>
</dbReference>
<protein>
    <submittedName>
        <fullName evidence="2">Amidohydrolase family protein</fullName>
    </submittedName>
</protein>